<reference evidence="2 3" key="1">
    <citation type="submission" date="2019-06" db="EMBL/GenBank/DDBJ databases">
        <title>Whole genome shotgun sequence of Brevibacillus parabrevis NBRC 12334.</title>
        <authorList>
            <person name="Hosoyama A."/>
            <person name="Uohara A."/>
            <person name="Ohji S."/>
            <person name="Ichikawa N."/>
        </authorList>
    </citation>
    <scope>NUCLEOTIDE SEQUENCE [LARGE SCALE GENOMIC DNA]</scope>
    <source>
        <strain evidence="2 3">NBRC 12334</strain>
    </source>
</reference>
<keyword evidence="3" id="KW-1185">Reference proteome</keyword>
<protein>
    <submittedName>
        <fullName evidence="2">SMI1/KNR4 family protein</fullName>
    </submittedName>
</protein>
<dbReference type="AlphaFoldDB" id="A0A4Y3PLL9"/>
<dbReference type="SUPFAM" id="SSF160631">
    <property type="entry name" value="SMI1/KNR4-like"/>
    <property type="match status" value="1"/>
</dbReference>
<evidence type="ECO:0000313" key="3">
    <source>
        <dbReference type="Proteomes" id="UP000316882"/>
    </source>
</evidence>
<feature type="domain" description="Knr4/Smi1-like" evidence="1">
    <location>
        <begin position="15"/>
        <end position="164"/>
    </location>
</feature>
<gene>
    <name evidence="2" type="ORF">BPA01_37870</name>
</gene>
<dbReference type="InterPro" id="IPR037883">
    <property type="entry name" value="Knr4/Smi1-like_sf"/>
</dbReference>
<dbReference type="Proteomes" id="UP000316882">
    <property type="component" value="Unassembled WGS sequence"/>
</dbReference>
<organism evidence="2 3">
    <name type="scientific">Brevibacillus parabrevis</name>
    <dbReference type="NCBI Taxonomy" id="54914"/>
    <lineage>
        <taxon>Bacteria</taxon>
        <taxon>Bacillati</taxon>
        <taxon>Bacillota</taxon>
        <taxon>Bacilli</taxon>
        <taxon>Bacillales</taxon>
        <taxon>Paenibacillaceae</taxon>
        <taxon>Brevibacillus</taxon>
    </lineage>
</organism>
<accession>A0A4Y3PLL9</accession>
<sequence length="173" mass="19450">MNKWNHVIFENCSEKITMDDIKKVEAALGVTFPKDFTECMLENNDGSPVPCAFDYGEVEGKVFHTFYSLSDAVGHYYILDAYNATKNYLPEGVIPIGYDAGGGDICFDYTNGTLSDPVVVYADHEFLISESDLDESDLQEKTLNEWQRQAISPLAASFSEFLAKLYNYTMKNS</sequence>
<name>A0A4Y3PLL9_BREPA</name>
<dbReference type="GeneID" id="87611993"/>
<proteinExistence type="predicted"/>
<dbReference type="Gene3D" id="3.40.1580.10">
    <property type="entry name" value="SMI1/KNR4-like"/>
    <property type="match status" value="1"/>
</dbReference>
<evidence type="ECO:0000259" key="1">
    <source>
        <dbReference type="SMART" id="SM00860"/>
    </source>
</evidence>
<dbReference type="SMART" id="SM00860">
    <property type="entry name" value="SMI1_KNR4"/>
    <property type="match status" value="1"/>
</dbReference>
<comment type="caution">
    <text evidence="2">The sequence shown here is derived from an EMBL/GenBank/DDBJ whole genome shotgun (WGS) entry which is preliminary data.</text>
</comment>
<evidence type="ECO:0000313" key="2">
    <source>
        <dbReference type="EMBL" id="GEB34207.1"/>
    </source>
</evidence>
<dbReference type="Pfam" id="PF09346">
    <property type="entry name" value="SMI1_KNR4"/>
    <property type="match status" value="1"/>
</dbReference>
<dbReference type="EMBL" id="BJMH01000020">
    <property type="protein sequence ID" value="GEB34207.1"/>
    <property type="molecule type" value="Genomic_DNA"/>
</dbReference>
<dbReference type="InterPro" id="IPR018958">
    <property type="entry name" value="Knr4/Smi1-like_dom"/>
</dbReference>
<dbReference type="RefSeq" id="WP_122963891.1">
    <property type="nucleotide sequence ID" value="NZ_BJMH01000020.1"/>
</dbReference>